<feature type="transmembrane region" description="Helical" evidence="10">
    <location>
        <begin position="266"/>
        <end position="285"/>
    </location>
</feature>
<dbReference type="SMART" id="SM00086">
    <property type="entry name" value="PAC"/>
    <property type="match status" value="3"/>
</dbReference>
<keyword evidence="7 10" id="KW-1133">Transmembrane helix</keyword>
<proteinExistence type="predicted"/>
<name>A0A2S9IG92_9GAMM</name>
<dbReference type="Pfam" id="PF05231">
    <property type="entry name" value="MASE1"/>
    <property type="match status" value="1"/>
</dbReference>
<feature type="domain" description="PAS" evidence="11">
    <location>
        <begin position="552"/>
        <end position="607"/>
    </location>
</feature>
<dbReference type="InterPro" id="IPR013656">
    <property type="entry name" value="PAS_4"/>
</dbReference>
<dbReference type="PROSITE" id="PS50113">
    <property type="entry name" value="PAC"/>
    <property type="match status" value="2"/>
</dbReference>
<evidence type="ECO:0000256" key="8">
    <source>
        <dbReference type="ARBA" id="ARBA00023136"/>
    </source>
</evidence>
<dbReference type="Pfam" id="PF08447">
    <property type="entry name" value="PAS_3"/>
    <property type="match status" value="2"/>
</dbReference>
<feature type="transmembrane region" description="Helical" evidence="10">
    <location>
        <begin position="67"/>
        <end position="88"/>
    </location>
</feature>
<evidence type="ECO:0000256" key="4">
    <source>
        <dbReference type="ARBA" id="ARBA00012528"/>
    </source>
</evidence>
<protein>
    <recommendedName>
        <fullName evidence="4">diguanylate cyclase</fullName>
        <ecNumber evidence="4">2.7.7.65</ecNumber>
    </recommendedName>
</protein>
<evidence type="ECO:0000259" key="12">
    <source>
        <dbReference type="PROSITE" id="PS50113"/>
    </source>
</evidence>
<dbReference type="InterPro" id="IPR035965">
    <property type="entry name" value="PAS-like_dom_sf"/>
</dbReference>
<accession>A0A2S9IG92</accession>
<dbReference type="InterPro" id="IPR043128">
    <property type="entry name" value="Rev_trsase/Diguanyl_cyclase"/>
</dbReference>
<dbReference type="NCBIfam" id="TIGR00229">
    <property type="entry name" value="sensory_box"/>
    <property type="match status" value="2"/>
</dbReference>
<evidence type="ECO:0000259" key="13">
    <source>
        <dbReference type="PROSITE" id="PS50887"/>
    </source>
</evidence>
<dbReference type="Proteomes" id="UP000239181">
    <property type="component" value="Unassembled WGS sequence"/>
</dbReference>
<dbReference type="GO" id="GO:0052621">
    <property type="term" value="F:diguanylate cyclase activity"/>
    <property type="evidence" value="ECO:0007669"/>
    <property type="project" value="UniProtKB-EC"/>
</dbReference>
<dbReference type="EC" id="2.7.7.65" evidence="4"/>
<dbReference type="Pfam" id="PF08448">
    <property type="entry name" value="PAS_4"/>
    <property type="match status" value="1"/>
</dbReference>
<dbReference type="PANTHER" id="PTHR44757">
    <property type="entry name" value="DIGUANYLATE CYCLASE DGCP"/>
    <property type="match status" value="1"/>
</dbReference>
<feature type="transmembrane region" description="Helical" evidence="10">
    <location>
        <begin position="124"/>
        <end position="146"/>
    </location>
</feature>
<comment type="cofactor">
    <cofactor evidence="1">
        <name>Mg(2+)</name>
        <dbReference type="ChEBI" id="CHEBI:18420"/>
    </cofactor>
</comment>
<dbReference type="InterPro" id="IPR000014">
    <property type="entry name" value="PAS"/>
</dbReference>
<dbReference type="SMART" id="SM00091">
    <property type="entry name" value="PAS"/>
    <property type="match status" value="3"/>
</dbReference>
<dbReference type="GO" id="GO:0005886">
    <property type="term" value="C:plasma membrane"/>
    <property type="evidence" value="ECO:0007669"/>
    <property type="project" value="UniProtKB-SubCell"/>
</dbReference>
<dbReference type="EMBL" id="PDET01000002">
    <property type="protein sequence ID" value="PRD16822.1"/>
    <property type="molecule type" value="Genomic_DNA"/>
</dbReference>
<evidence type="ECO:0000256" key="6">
    <source>
        <dbReference type="ARBA" id="ARBA00022692"/>
    </source>
</evidence>
<dbReference type="PANTHER" id="PTHR44757:SF4">
    <property type="entry name" value="DIGUANYLATE CYCLASE DGCE-RELATED"/>
    <property type="match status" value="1"/>
</dbReference>
<evidence type="ECO:0000256" key="10">
    <source>
        <dbReference type="SAM" id="Phobius"/>
    </source>
</evidence>
<feature type="transmembrane region" description="Helical" evidence="10">
    <location>
        <begin position="94"/>
        <end position="112"/>
    </location>
</feature>
<dbReference type="InterPro" id="IPR029787">
    <property type="entry name" value="Nucleotide_cyclase"/>
</dbReference>
<dbReference type="InterPro" id="IPR000700">
    <property type="entry name" value="PAS-assoc_C"/>
</dbReference>
<dbReference type="NCBIfam" id="NF007298">
    <property type="entry name" value="PRK09776.1"/>
    <property type="match status" value="1"/>
</dbReference>
<dbReference type="RefSeq" id="WP_105591402.1">
    <property type="nucleotide sequence ID" value="NZ_PDET01000002.1"/>
</dbReference>
<sequence>MASETLANVQHSRTQWLNSLLLGLLSLASTLYCLELIKISGQISPLWFSTALMTIVVFRNPVRHLPLLLSGCMVGVVCANAIILGPSLSNLKFPLINLAQALMGGVMLRLLLDHHAPLNTLYSWARMMLAVGLFTPLLGAMLASALLNIPAASLTQFFSTWVASEVIGMLALGPVALLWQRDSLMKHRVLVETVLTLLVTLILSWLALRFLPWSFAFVIVILFYSAVRLPRLAAFIVYLVTVSMISLMLALNLIPQDFISAPLLVSVPWLPFLLALVPSHLMTLVMHSFREERKHISESETRFRHAMEYSAIGMALVAPGGQWLQVNKSLCRLLGYRQDELEGMTFQQLSHPDDLNADLMQMNALLAGEIASYSMEKRYLRSDGQTVWALLAVSLVRDSEQQPLYFISQIEDITGLKQTEKVNQQLMERITLANDAAGIGVWEWNPITGEMTWDRRMFQLYHLPENTTITQQSWINCLLPADRKKVMALLDDAVKNTSPIDVEYRIETCSGIRYIRCQGNMVADEPGQSSRMLGINQDVTAFRQLTDALDQERERMHITLDAIDEAVISTDEEMQVIFMNPVAEKMTGWPQHHAVGKPIAEILQITHGGEGPEQEIVLSCALPKNTKPADSPDQDLVLHNRAGEAFAINYSLSPLSTPEGDNIGSVMVIQDVSESREIFKRLRYSASHDMLTRLPNRASFEQRLKVLLMPQENQHMHHVLAFVDLDRFKAVNDSAGHAAGDALLRELSTLMMRQLRGSDFLARLGGDEFGMLLPECSLEDASEIASRLVATISQYQFLWKGHEFSVGASAGLTIFDSSSNAVEVMAQADIACYQAKNSGRGKIAVYGEATHNDLPPAPGISLPPR</sequence>
<evidence type="ECO:0000259" key="11">
    <source>
        <dbReference type="PROSITE" id="PS50112"/>
    </source>
</evidence>
<evidence type="ECO:0000256" key="1">
    <source>
        <dbReference type="ARBA" id="ARBA00001946"/>
    </source>
</evidence>
<feature type="domain" description="PAC" evidence="12">
    <location>
        <begin position="373"/>
        <end position="425"/>
    </location>
</feature>
<dbReference type="FunFam" id="3.30.70.270:FF:000001">
    <property type="entry name" value="Diguanylate cyclase domain protein"/>
    <property type="match status" value="1"/>
</dbReference>
<dbReference type="InterPro" id="IPR013655">
    <property type="entry name" value="PAS_fold_3"/>
</dbReference>
<dbReference type="Gene3D" id="3.30.450.20">
    <property type="entry name" value="PAS domain"/>
    <property type="match status" value="3"/>
</dbReference>
<evidence type="ECO:0000256" key="9">
    <source>
        <dbReference type="ARBA" id="ARBA00034247"/>
    </source>
</evidence>
<dbReference type="NCBIfam" id="TIGR00254">
    <property type="entry name" value="GGDEF"/>
    <property type="match status" value="1"/>
</dbReference>
<dbReference type="PROSITE" id="PS50887">
    <property type="entry name" value="GGDEF"/>
    <property type="match status" value="1"/>
</dbReference>
<dbReference type="Gene3D" id="3.30.70.270">
    <property type="match status" value="1"/>
</dbReference>
<evidence type="ECO:0000256" key="5">
    <source>
        <dbReference type="ARBA" id="ARBA00022475"/>
    </source>
</evidence>
<dbReference type="InterPro" id="IPR000160">
    <property type="entry name" value="GGDEF_dom"/>
</dbReference>
<feature type="domain" description="PAC" evidence="12">
    <location>
        <begin position="632"/>
        <end position="684"/>
    </location>
</feature>
<evidence type="ECO:0000313" key="14">
    <source>
        <dbReference type="EMBL" id="PRD16822.1"/>
    </source>
</evidence>
<keyword evidence="5" id="KW-1003">Cell membrane</keyword>
<comment type="subcellular location">
    <subcellularLocation>
        <location evidence="2">Cell membrane</location>
        <topology evidence="2">Multi-pass membrane protein</topology>
    </subcellularLocation>
</comment>
<dbReference type="CDD" id="cd00130">
    <property type="entry name" value="PAS"/>
    <property type="match status" value="3"/>
</dbReference>
<comment type="catalytic activity">
    <reaction evidence="9">
        <text>2 GTP = 3',3'-c-di-GMP + 2 diphosphate</text>
        <dbReference type="Rhea" id="RHEA:24898"/>
        <dbReference type="ChEBI" id="CHEBI:33019"/>
        <dbReference type="ChEBI" id="CHEBI:37565"/>
        <dbReference type="ChEBI" id="CHEBI:58805"/>
        <dbReference type="EC" id="2.7.7.65"/>
    </reaction>
</comment>
<evidence type="ECO:0000256" key="7">
    <source>
        <dbReference type="ARBA" id="ARBA00022989"/>
    </source>
</evidence>
<dbReference type="SUPFAM" id="SSF55073">
    <property type="entry name" value="Nucleotide cyclase"/>
    <property type="match status" value="1"/>
</dbReference>
<feature type="domain" description="PAS" evidence="11">
    <location>
        <begin position="299"/>
        <end position="369"/>
    </location>
</feature>
<feature type="transmembrane region" description="Helical" evidence="10">
    <location>
        <begin position="158"/>
        <end position="177"/>
    </location>
</feature>
<dbReference type="Gene3D" id="2.10.70.100">
    <property type="match status" value="1"/>
</dbReference>
<feature type="transmembrane region" description="Helical" evidence="10">
    <location>
        <begin position="236"/>
        <end position="254"/>
    </location>
</feature>
<gene>
    <name evidence="14" type="ORF">CQW29_03930</name>
</gene>
<feature type="transmembrane region" description="Helical" evidence="10">
    <location>
        <begin position="213"/>
        <end position="229"/>
    </location>
</feature>
<evidence type="ECO:0000256" key="3">
    <source>
        <dbReference type="ARBA" id="ARBA00004665"/>
    </source>
</evidence>
<dbReference type="PROSITE" id="PS50112">
    <property type="entry name" value="PAS"/>
    <property type="match status" value="2"/>
</dbReference>
<feature type="transmembrane region" description="Helical" evidence="10">
    <location>
        <begin position="189"/>
        <end position="207"/>
    </location>
</feature>
<keyword evidence="6 10" id="KW-0812">Transmembrane</keyword>
<reference evidence="14 15" key="1">
    <citation type="submission" date="2017-10" db="EMBL/GenBank/DDBJ databases">
        <title>Draft genome of two endophytic bacteria isolated from 'guarana' Paullinia cupana (Mart.) Ducke.</title>
        <authorList>
            <person name="Siqueira K.A."/>
            <person name="Liotti R.G."/>
            <person name="Mendes T.A."/>
            <person name="Soares M.A."/>
        </authorList>
    </citation>
    <scope>NUCLEOTIDE SEQUENCE [LARGE SCALE GENOMIC DNA]</scope>
    <source>
        <strain evidence="14 15">342</strain>
    </source>
</reference>
<dbReference type="Pfam" id="PF00990">
    <property type="entry name" value="GGDEF"/>
    <property type="match status" value="1"/>
</dbReference>
<feature type="transmembrane region" description="Helical" evidence="10">
    <location>
        <begin position="20"/>
        <end position="37"/>
    </location>
</feature>
<dbReference type="OrthoDB" id="9787514at2"/>
<organism evidence="14 15">
    <name type="scientific">Pantoea coffeiphila</name>
    <dbReference type="NCBI Taxonomy" id="1465635"/>
    <lineage>
        <taxon>Bacteria</taxon>
        <taxon>Pseudomonadati</taxon>
        <taxon>Pseudomonadota</taxon>
        <taxon>Gammaproteobacteria</taxon>
        <taxon>Enterobacterales</taxon>
        <taxon>Erwiniaceae</taxon>
        <taxon>Pantoea</taxon>
    </lineage>
</organism>
<evidence type="ECO:0000256" key="2">
    <source>
        <dbReference type="ARBA" id="ARBA00004651"/>
    </source>
</evidence>
<dbReference type="CDD" id="cd01949">
    <property type="entry name" value="GGDEF"/>
    <property type="match status" value="1"/>
</dbReference>
<keyword evidence="15" id="KW-1185">Reference proteome</keyword>
<dbReference type="InterPro" id="IPR007895">
    <property type="entry name" value="MASE1"/>
</dbReference>
<dbReference type="InterPro" id="IPR001610">
    <property type="entry name" value="PAC"/>
</dbReference>
<evidence type="ECO:0000313" key="15">
    <source>
        <dbReference type="Proteomes" id="UP000239181"/>
    </source>
</evidence>
<dbReference type="SUPFAM" id="SSF55785">
    <property type="entry name" value="PYP-like sensor domain (PAS domain)"/>
    <property type="match status" value="3"/>
</dbReference>
<dbReference type="InterPro" id="IPR052155">
    <property type="entry name" value="Biofilm_reg_signaling"/>
</dbReference>
<dbReference type="AlphaFoldDB" id="A0A2S9IG92"/>
<comment type="caution">
    <text evidence="14">The sequence shown here is derived from an EMBL/GenBank/DDBJ whole genome shotgun (WGS) entry which is preliminary data.</text>
</comment>
<feature type="domain" description="GGDEF" evidence="13">
    <location>
        <begin position="716"/>
        <end position="848"/>
    </location>
</feature>
<comment type="pathway">
    <text evidence="3">Purine metabolism; 3',5'-cyclic di-GMP biosynthesis.</text>
</comment>
<keyword evidence="8 10" id="KW-0472">Membrane</keyword>
<dbReference type="SMART" id="SM00267">
    <property type="entry name" value="GGDEF"/>
    <property type="match status" value="1"/>
</dbReference>